<proteinExistence type="predicted"/>
<feature type="domain" description="Swt1-like HEPN" evidence="2">
    <location>
        <begin position="12"/>
        <end position="123"/>
    </location>
</feature>
<name>A0A934X3V3_9MICO</name>
<dbReference type="InterPro" id="IPR041650">
    <property type="entry name" value="HEPN_Swt1"/>
</dbReference>
<evidence type="ECO:0000256" key="1">
    <source>
        <dbReference type="SAM" id="MobiDB-lite"/>
    </source>
</evidence>
<feature type="region of interest" description="Disordered" evidence="1">
    <location>
        <begin position="145"/>
        <end position="167"/>
    </location>
</feature>
<sequence length="1117" mass="123053">MATLSNRDRIGKGLELLAEGLLPFIESRMTSAASQVGGDWVRLIAARDEAKHGKAARLSKDDPALLLRVLTEDWRVFSGELGRVEQSFASELRDVRNRHAHNDSFTGDDTYRALDTMERLLTAAGAPDQADAVRRIRLDHQRSSFEAETRRMAKAQEVPPSLAGQGLKPWRDVLAPHEDVATGNFSSSEFAADLHAVAFGNLADVGREYGDPREFFRRTFLTEGLRELLDRAIRRIGGDPNATPIVNLQTNFGGGKTHSMLALWHMFSGMPPASLPQDVQDLVGGRVLPDVRRVALVGTHLAPTGTRTTGDGTVVHTLWGELAWQLGGQTAYDMVAEADRTATNPGAALRDLVAAHSPCLILVDEWVAYARQLWGREELPAGTFDTQFTFAQTLTEVVKSVPGALLVISIPASHDPERDGNSGGTAIEVGGPNGQEALQRLQNVVRRVADQWRPASSQESFEIVRRRLFVEPSAAALSDIAAIARSFVQFYARHSGEFPREASEPAYEARIKAAYPLHPELFDRLYQDWSTLDRFQRTRGVLRLMSYVVHALWISQDAAPMILPGTVPLDVSSVSREITQYLPDSWKPIIDADIDGTGSTPVQIDSERSTFGGRMVTRRLARSIFIGSAPTLRSAHRGIERQRIWLGSAVPGDVVGNFGSALDLLGQRSTYLYADTNRWWFDTQASVTRTAADYADTLRDRPEEIWAEIRGRLRRQTRRAGSFSAVLPGPESTGEIRDVDEAQLVILHPSTTHARGDTGSAAFAFAHDAFERRGTAQRAHRNLVVFLAADSKRMDELTESVRHYLAWKWIEGRKVELDLSPAQVTQVMANVTRNDEDVDARIGQTYQWALVPVQDDPARPPSLTVERADGAATWLAERVSDRLGRAGLLTTSLAARTVRLELDQHLRSVWERGHVSVGELWGYYSRYPYLTRVRDRSVLVDAVESTLGILLWQVEGFALADSYDSTNGRYSGLVIPSGDARFGQITDSTLLVSPAVALAQTSSAPVDQLPGGHPAVASAGEMSSGVLTASVDEVPQGPRRPTRFVGVYAVDPERYARDLTRVSQEVLQQLAATPGIRLDITLEIQASANEGFDDARIRVVAENARTLRFTHAAFEEE</sequence>
<dbReference type="Pfam" id="PF18731">
    <property type="entry name" value="HEPN_Swt1"/>
    <property type="match status" value="1"/>
</dbReference>
<dbReference type="Proteomes" id="UP000718281">
    <property type="component" value="Unassembled WGS sequence"/>
</dbReference>
<dbReference type="EMBL" id="JADIXZ010000001">
    <property type="protein sequence ID" value="MBK6299925.1"/>
    <property type="molecule type" value="Genomic_DNA"/>
</dbReference>
<dbReference type="InterPro" id="IPR007555">
    <property type="entry name" value="DUF499"/>
</dbReference>
<accession>A0A934X3V3</accession>
<protein>
    <submittedName>
        <fullName evidence="3">DUF499 domain-containing protein</fullName>
    </submittedName>
</protein>
<comment type="caution">
    <text evidence="3">The sequence shown here is derived from an EMBL/GenBank/DDBJ whole genome shotgun (WGS) entry which is preliminary data.</text>
</comment>
<gene>
    <name evidence="3" type="ORF">IPF40_02340</name>
</gene>
<evidence type="ECO:0000259" key="2">
    <source>
        <dbReference type="Pfam" id="PF18731"/>
    </source>
</evidence>
<reference evidence="3 4" key="1">
    <citation type="submission" date="2020-10" db="EMBL/GenBank/DDBJ databases">
        <title>Connecting structure to function with the recovery of over 1000 high-quality activated sludge metagenome-assembled genomes encoding full-length rRNA genes using long-read sequencing.</title>
        <authorList>
            <person name="Singleton C.M."/>
            <person name="Petriglieri F."/>
            <person name="Kristensen J.M."/>
            <person name="Kirkegaard R.H."/>
            <person name="Michaelsen T.Y."/>
            <person name="Andersen M.H."/>
            <person name="Karst S.M."/>
            <person name="Dueholm M.S."/>
            <person name="Nielsen P.H."/>
            <person name="Albertsen M."/>
        </authorList>
    </citation>
    <scope>NUCLEOTIDE SEQUENCE [LARGE SCALE GENOMIC DNA]</scope>
    <source>
        <strain evidence="3">AalE_18-Q3-R2-46_BAT3C.188</strain>
    </source>
</reference>
<evidence type="ECO:0000313" key="3">
    <source>
        <dbReference type="EMBL" id="MBK6299925.1"/>
    </source>
</evidence>
<evidence type="ECO:0000313" key="4">
    <source>
        <dbReference type="Proteomes" id="UP000718281"/>
    </source>
</evidence>
<dbReference type="Pfam" id="PF04465">
    <property type="entry name" value="DUF499"/>
    <property type="match status" value="1"/>
</dbReference>
<dbReference type="AlphaFoldDB" id="A0A934X3V3"/>
<organism evidence="3 4">
    <name type="scientific">Candidatus Phosphoribacter hodrii</name>
    <dbReference type="NCBI Taxonomy" id="2953743"/>
    <lineage>
        <taxon>Bacteria</taxon>
        <taxon>Bacillati</taxon>
        <taxon>Actinomycetota</taxon>
        <taxon>Actinomycetes</taxon>
        <taxon>Micrococcales</taxon>
        <taxon>Dermatophilaceae</taxon>
        <taxon>Candidatus Phosphoribacter</taxon>
    </lineage>
</organism>